<name>A0A423WNP2_9PEZI</name>
<organism evidence="1 2">
    <name type="scientific">Cytospora schulzeri</name>
    <dbReference type="NCBI Taxonomy" id="448051"/>
    <lineage>
        <taxon>Eukaryota</taxon>
        <taxon>Fungi</taxon>
        <taxon>Dikarya</taxon>
        <taxon>Ascomycota</taxon>
        <taxon>Pezizomycotina</taxon>
        <taxon>Sordariomycetes</taxon>
        <taxon>Sordariomycetidae</taxon>
        <taxon>Diaporthales</taxon>
        <taxon>Cytosporaceae</taxon>
        <taxon>Cytospora</taxon>
    </lineage>
</organism>
<comment type="caution">
    <text evidence="1">The sequence shown here is derived from an EMBL/GenBank/DDBJ whole genome shotgun (WGS) entry which is preliminary data.</text>
</comment>
<reference evidence="1 2" key="1">
    <citation type="submission" date="2015-09" db="EMBL/GenBank/DDBJ databases">
        <title>Host preference determinants of Valsa canker pathogens revealed by comparative genomics.</title>
        <authorList>
            <person name="Yin Z."/>
            <person name="Huang L."/>
        </authorList>
    </citation>
    <scope>NUCLEOTIDE SEQUENCE [LARGE SCALE GENOMIC DNA]</scope>
    <source>
        <strain evidence="1 2">03-1</strain>
    </source>
</reference>
<dbReference type="AlphaFoldDB" id="A0A423WNP2"/>
<dbReference type="SUPFAM" id="SSF56112">
    <property type="entry name" value="Protein kinase-like (PK-like)"/>
    <property type="match status" value="1"/>
</dbReference>
<sequence length="308" mass="35603">MDSTFTDNSTWEVDIDVLTAAAEDEIEQSRKRPFYENIKGFRFTPKVLPPGVECLWVKYRDGEPTLQTEAFTQDYVHSELAKLDRPVKGGLYIPKVFGYAEIEMEGCNCSFIIMEFVTGTPISRITRDIRRSKDSDDQEKEDRMRPFKDRVVDALCFLLSLEPPVDAAPGPVNGGHIQSFVFGRDESYAPRVFNSLEDLHEWVNHENEKKKANPLLTTGDLLSEGLSLCYCDLNLDNFLLEDEKDPASRLTVIDFEHTSWLPYSFLVWELWNKSEGYMTDQVTSRTMVRVNRDNIEALNNIHLQRRWN</sequence>
<dbReference type="STRING" id="356882.A0A423WNP2"/>
<gene>
    <name evidence="1" type="ORF">VMCG_04801</name>
</gene>
<evidence type="ECO:0000313" key="2">
    <source>
        <dbReference type="Proteomes" id="UP000283895"/>
    </source>
</evidence>
<dbReference type="OrthoDB" id="3250044at2759"/>
<dbReference type="EMBL" id="LKEA01000013">
    <property type="protein sequence ID" value="ROW04835.1"/>
    <property type="molecule type" value="Genomic_DNA"/>
</dbReference>
<proteinExistence type="predicted"/>
<dbReference type="InterPro" id="IPR011009">
    <property type="entry name" value="Kinase-like_dom_sf"/>
</dbReference>
<keyword evidence="2" id="KW-1185">Reference proteome</keyword>
<dbReference type="Proteomes" id="UP000283895">
    <property type="component" value="Unassembled WGS sequence"/>
</dbReference>
<accession>A0A423WNP2</accession>
<evidence type="ECO:0000313" key="1">
    <source>
        <dbReference type="EMBL" id="ROW04835.1"/>
    </source>
</evidence>
<protein>
    <submittedName>
        <fullName evidence="1">Uncharacterized protein</fullName>
    </submittedName>
</protein>